<dbReference type="PATRIC" id="fig|1202724.3.peg.611"/>
<reference evidence="1 2" key="1">
    <citation type="submission" date="2015-08" db="EMBL/GenBank/DDBJ databases">
        <title>Whole genome sequence of Flavobacterium akiainvivens IK-1T, from decaying Wikstroemia oahuensis, an endemic Hawaiian shrub.</title>
        <authorList>
            <person name="Wan X."/>
            <person name="Hou S."/>
            <person name="Saito J."/>
            <person name="Donachie S."/>
        </authorList>
    </citation>
    <scope>NUCLEOTIDE SEQUENCE [LARGE SCALE GENOMIC DNA]</scope>
    <source>
        <strain evidence="1 2">IK-1</strain>
    </source>
</reference>
<evidence type="ECO:0000313" key="2">
    <source>
        <dbReference type="Proteomes" id="UP000037755"/>
    </source>
</evidence>
<organism evidence="1 2">
    <name type="scientific">Flavobacterium akiainvivens</name>
    <dbReference type="NCBI Taxonomy" id="1202724"/>
    <lineage>
        <taxon>Bacteria</taxon>
        <taxon>Pseudomonadati</taxon>
        <taxon>Bacteroidota</taxon>
        <taxon>Flavobacteriia</taxon>
        <taxon>Flavobacteriales</taxon>
        <taxon>Flavobacteriaceae</taxon>
        <taxon>Flavobacterium</taxon>
    </lineage>
</organism>
<keyword evidence="2" id="KW-1185">Reference proteome</keyword>
<sequence length="129" mass="14689">MYNYTTPVEAIISLEKAYVNKDLDGVLNAKDFVAEARLIIAQRSDDDYNDEDTVLEVAQLLKLALIKSIEDNGFPDFTGVNRDYSDVYHVTGNLYTVIEEIFYNDGTFFVNKIFLTVTDGVWKVAMIEE</sequence>
<evidence type="ECO:0000313" key="1">
    <source>
        <dbReference type="EMBL" id="KOS05115.1"/>
    </source>
</evidence>
<accession>A0A0M8M957</accession>
<dbReference type="AlphaFoldDB" id="A0A0M8M957"/>
<protein>
    <submittedName>
        <fullName evidence="1">Uncharacterized protein</fullName>
    </submittedName>
</protein>
<name>A0A0M8M957_9FLAO</name>
<gene>
    <name evidence="1" type="ORF">AM493_02975</name>
</gene>
<dbReference type="EMBL" id="LIYD01000005">
    <property type="protein sequence ID" value="KOS05115.1"/>
    <property type="molecule type" value="Genomic_DNA"/>
</dbReference>
<proteinExistence type="predicted"/>
<dbReference type="Proteomes" id="UP000037755">
    <property type="component" value="Unassembled WGS sequence"/>
</dbReference>
<dbReference type="RefSeq" id="WP_054406177.1">
    <property type="nucleotide sequence ID" value="NZ_FOYA01000006.1"/>
</dbReference>
<dbReference type="OrthoDB" id="884440at2"/>
<comment type="caution">
    <text evidence="1">The sequence shown here is derived from an EMBL/GenBank/DDBJ whole genome shotgun (WGS) entry which is preliminary data.</text>
</comment>